<gene>
    <name evidence="1" type="ORF">ACFQ4H_29690</name>
</gene>
<evidence type="ECO:0000313" key="2">
    <source>
        <dbReference type="Proteomes" id="UP001597260"/>
    </source>
</evidence>
<protein>
    <submittedName>
        <fullName evidence="1">Uncharacterized protein</fullName>
    </submittedName>
</protein>
<name>A0ABW3YNY9_9ACTN</name>
<dbReference type="RefSeq" id="WP_377577335.1">
    <property type="nucleotide sequence ID" value="NZ_JBHTMP010000072.1"/>
</dbReference>
<accession>A0ABW3YNY9</accession>
<reference evidence="2" key="1">
    <citation type="journal article" date="2019" name="Int. J. Syst. Evol. Microbiol.">
        <title>The Global Catalogue of Microorganisms (GCM) 10K type strain sequencing project: providing services to taxonomists for standard genome sequencing and annotation.</title>
        <authorList>
            <consortium name="The Broad Institute Genomics Platform"/>
            <consortium name="The Broad Institute Genome Sequencing Center for Infectious Disease"/>
            <person name="Wu L."/>
            <person name="Ma J."/>
        </authorList>
    </citation>
    <scope>NUCLEOTIDE SEQUENCE [LARGE SCALE GENOMIC DNA]</scope>
    <source>
        <strain evidence="2">JCM 31037</strain>
    </source>
</reference>
<comment type="caution">
    <text evidence="1">The sequence shown here is derived from an EMBL/GenBank/DDBJ whole genome shotgun (WGS) entry which is preliminary data.</text>
</comment>
<dbReference type="EMBL" id="JBHTMP010000072">
    <property type="protein sequence ID" value="MFD1325265.1"/>
    <property type="molecule type" value="Genomic_DNA"/>
</dbReference>
<proteinExistence type="predicted"/>
<organism evidence="1 2">
    <name type="scientific">Micromonospora sonneratiae</name>
    <dbReference type="NCBI Taxonomy" id="1184706"/>
    <lineage>
        <taxon>Bacteria</taxon>
        <taxon>Bacillati</taxon>
        <taxon>Actinomycetota</taxon>
        <taxon>Actinomycetes</taxon>
        <taxon>Micromonosporales</taxon>
        <taxon>Micromonosporaceae</taxon>
        <taxon>Micromonospora</taxon>
    </lineage>
</organism>
<keyword evidence="2" id="KW-1185">Reference proteome</keyword>
<sequence>MLIFVGIPIVASLVIVGLALAGKRDNGAKRYRPGRPFDFMPVWFLSAPDQLADPTGTVLPAGAPVPALTTGKTETVRVRPGSTGGASDRW</sequence>
<dbReference type="Proteomes" id="UP001597260">
    <property type="component" value="Unassembled WGS sequence"/>
</dbReference>
<evidence type="ECO:0000313" key="1">
    <source>
        <dbReference type="EMBL" id="MFD1325265.1"/>
    </source>
</evidence>